<evidence type="ECO:0000256" key="1">
    <source>
        <dbReference type="PROSITE-ProRule" id="PRU00339"/>
    </source>
</evidence>
<reference evidence="3" key="1">
    <citation type="journal article" date="2019" name="Int. J. Syst. Evol. Microbiol.">
        <title>The Global Catalogue of Microorganisms (GCM) 10K type strain sequencing project: providing services to taxonomists for standard genome sequencing and annotation.</title>
        <authorList>
            <consortium name="The Broad Institute Genomics Platform"/>
            <consortium name="The Broad Institute Genome Sequencing Center for Infectious Disease"/>
            <person name="Wu L."/>
            <person name="Ma J."/>
        </authorList>
    </citation>
    <scope>NUCLEOTIDE SEQUENCE [LARGE SCALE GENOMIC DNA]</scope>
    <source>
        <strain evidence="3">JCM 31890</strain>
    </source>
</reference>
<dbReference type="InterPro" id="IPR029063">
    <property type="entry name" value="SAM-dependent_MTases_sf"/>
</dbReference>
<dbReference type="InterPro" id="IPR019734">
    <property type="entry name" value="TPR_rpt"/>
</dbReference>
<dbReference type="InterPro" id="IPR011990">
    <property type="entry name" value="TPR-like_helical_dom_sf"/>
</dbReference>
<dbReference type="Proteomes" id="UP001501788">
    <property type="component" value="Unassembled WGS sequence"/>
</dbReference>
<dbReference type="EMBL" id="BAABEX010000007">
    <property type="protein sequence ID" value="GAA4421786.1"/>
    <property type="molecule type" value="Genomic_DNA"/>
</dbReference>
<evidence type="ECO:0008006" key="4">
    <source>
        <dbReference type="Google" id="ProtNLM"/>
    </source>
</evidence>
<dbReference type="PANTHER" id="PTHR12558">
    <property type="entry name" value="CELL DIVISION CYCLE 16,23,27"/>
    <property type="match status" value="1"/>
</dbReference>
<gene>
    <name evidence="2" type="ORF">GCM10023090_11660</name>
</gene>
<sequence>MDTPPSAEALTQAREAFTEGAAHFEARRLAQAEQCFARALALAPGRPSVLLNLGVVRLHLGRAEDALPCLQAATQALPDDVMAWRALAGACRTLQRWDEACTALQAALRCGPQDPVAMAELAATLARLQRQPEALAWAQRALQAAGADAAADWWVLQGDLQRELGQGDAARDSYRRARDAGADPVLMDFYLSALENAAATTTPPADYVRALFDDYAADFEQHLVGTLQYQGHETLMRLLAEATPAQRFARALDAGCGTGLCGRLLRARCDHLTGIDLAPAMVEQAQRTQVYDRLAADDLCTHLLTPGLLPYDLVVAADVFIYVGPLEAVFQALHRATQPGSWLAFTVEAGARGTGVRLLPSLRYSHSADLLHGLAERHGWTVVRQVSAPIRVHEGTPLPGEYWILQRL</sequence>
<keyword evidence="3" id="KW-1185">Reference proteome</keyword>
<evidence type="ECO:0000313" key="2">
    <source>
        <dbReference type="EMBL" id="GAA4421786.1"/>
    </source>
</evidence>
<dbReference type="CDD" id="cd02440">
    <property type="entry name" value="AdoMet_MTases"/>
    <property type="match status" value="1"/>
</dbReference>
<proteinExistence type="predicted"/>
<evidence type="ECO:0000313" key="3">
    <source>
        <dbReference type="Proteomes" id="UP001501788"/>
    </source>
</evidence>
<dbReference type="Gene3D" id="3.40.50.150">
    <property type="entry name" value="Vaccinia Virus protein VP39"/>
    <property type="match status" value="1"/>
</dbReference>
<comment type="caution">
    <text evidence="2">The sequence shown here is derived from an EMBL/GenBank/DDBJ whole genome shotgun (WGS) entry which is preliminary data.</text>
</comment>
<dbReference type="SMART" id="SM00028">
    <property type="entry name" value="TPR"/>
    <property type="match status" value="5"/>
</dbReference>
<keyword evidence="1" id="KW-0802">TPR repeat</keyword>
<dbReference type="Pfam" id="PF13432">
    <property type="entry name" value="TPR_16"/>
    <property type="match status" value="1"/>
</dbReference>
<dbReference type="SUPFAM" id="SSF53335">
    <property type="entry name" value="S-adenosyl-L-methionine-dependent methyltransferases"/>
    <property type="match status" value="1"/>
</dbReference>
<dbReference type="RefSeq" id="WP_345062110.1">
    <property type="nucleotide sequence ID" value="NZ_BAABEX010000007.1"/>
</dbReference>
<dbReference type="PANTHER" id="PTHR12558:SF13">
    <property type="entry name" value="CELL DIVISION CYCLE PROTEIN 27 HOMOLOG"/>
    <property type="match status" value="1"/>
</dbReference>
<organism evidence="2 3">
    <name type="scientific">Acidovorax lacteus</name>
    <dbReference type="NCBI Taxonomy" id="1924988"/>
    <lineage>
        <taxon>Bacteria</taxon>
        <taxon>Pseudomonadati</taxon>
        <taxon>Pseudomonadota</taxon>
        <taxon>Betaproteobacteria</taxon>
        <taxon>Burkholderiales</taxon>
        <taxon>Comamonadaceae</taxon>
        <taxon>Acidovorax</taxon>
    </lineage>
</organism>
<dbReference type="Gene3D" id="1.25.40.10">
    <property type="entry name" value="Tetratricopeptide repeat domain"/>
    <property type="match status" value="2"/>
</dbReference>
<dbReference type="Pfam" id="PF13489">
    <property type="entry name" value="Methyltransf_23"/>
    <property type="match status" value="1"/>
</dbReference>
<feature type="repeat" description="TPR" evidence="1">
    <location>
        <begin position="13"/>
        <end position="46"/>
    </location>
</feature>
<accession>A0ABP8L337</accession>
<dbReference type="PROSITE" id="PS50005">
    <property type="entry name" value="TPR"/>
    <property type="match status" value="2"/>
</dbReference>
<name>A0ABP8L337_9BURK</name>
<protein>
    <recommendedName>
        <fullName evidence="4">Tetratricopeptide repeat protein</fullName>
    </recommendedName>
</protein>
<dbReference type="SUPFAM" id="SSF48452">
    <property type="entry name" value="TPR-like"/>
    <property type="match status" value="1"/>
</dbReference>
<feature type="repeat" description="TPR" evidence="1">
    <location>
        <begin position="47"/>
        <end position="80"/>
    </location>
</feature>